<dbReference type="KEGG" id="dps:DP1344"/>
<dbReference type="STRING" id="177439.DP1344"/>
<dbReference type="HAMAP" id="MF_01485">
    <property type="entry name" value="RecB"/>
    <property type="match status" value="1"/>
</dbReference>
<evidence type="ECO:0000256" key="7">
    <source>
        <dbReference type="ARBA" id="ARBA00022839"/>
    </source>
</evidence>
<dbReference type="GO" id="GO:0043138">
    <property type="term" value="F:3'-5' DNA helicase activity"/>
    <property type="evidence" value="ECO:0007669"/>
    <property type="project" value="UniProtKB-EC"/>
</dbReference>
<dbReference type="NCBIfam" id="TIGR00609">
    <property type="entry name" value="recB"/>
    <property type="match status" value="1"/>
</dbReference>
<evidence type="ECO:0000256" key="15">
    <source>
        <dbReference type="ARBA" id="ARBA00048988"/>
    </source>
</evidence>
<name>Q6ANK1_DESPS</name>
<dbReference type="GO" id="GO:0000725">
    <property type="term" value="P:recombinational repair"/>
    <property type="evidence" value="ECO:0007669"/>
    <property type="project" value="TreeGrafter"/>
</dbReference>
<keyword evidence="12" id="KW-0413">Isomerase</keyword>
<dbReference type="Proteomes" id="UP000000602">
    <property type="component" value="Chromosome"/>
</dbReference>
<evidence type="ECO:0000256" key="16">
    <source>
        <dbReference type="PROSITE-ProRule" id="PRU00560"/>
    </source>
</evidence>
<keyword evidence="8 16" id="KW-0067">ATP-binding</keyword>
<evidence type="ECO:0000256" key="10">
    <source>
        <dbReference type="ARBA" id="ARBA00023125"/>
    </source>
</evidence>
<evidence type="ECO:0000256" key="14">
    <source>
        <dbReference type="ARBA" id="ARBA00034808"/>
    </source>
</evidence>
<keyword evidence="4" id="KW-0227">DNA damage</keyword>
<dbReference type="AlphaFoldDB" id="Q6ANK1"/>
<dbReference type="InterPro" id="IPR011604">
    <property type="entry name" value="PDDEXK-like_dom_sf"/>
</dbReference>
<keyword evidence="1" id="KW-0540">Nuclease</keyword>
<feature type="binding site" evidence="16">
    <location>
        <begin position="29"/>
        <end position="36"/>
    </location>
    <ligand>
        <name>ATP</name>
        <dbReference type="ChEBI" id="CHEBI:30616"/>
    </ligand>
</feature>
<dbReference type="PROSITE" id="PS51198">
    <property type="entry name" value="UVRD_HELICASE_ATP_BIND"/>
    <property type="match status" value="1"/>
</dbReference>
<dbReference type="SUPFAM" id="SSF52980">
    <property type="entry name" value="Restriction endonuclease-like"/>
    <property type="match status" value="1"/>
</dbReference>
<keyword evidence="2" id="KW-0479">Metal-binding</keyword>
<comment type="catalytic activity">
    <reaction evidence="15">
        <text>ATP + H2O = ADP + phosphate + H(+)</text>
        <dbReference type="Rhea" id="RHEA:13065"/>
        <dbReference type="ChEBI" id="CHEBI:15377"/>
        <dbReference type="ChEBI" id="CHEBI:15378"/>
        <dbReference type="ChEBI" id="CHEBI:30616"/>
        <dbReference type="ChEBI" id="CHEBI:43474"/>
        <dbReference type="ChEBI" id="CHEBI:456216"/>
        <dbReference type="EC" id="5.6.2.4"/>
    </reaction>
</comment>
<dbReference type="EMBL" id="CR522870">
    <property type="protein sequence ID" value="CAG36073.1"/>
    <property type="molecule type" value="Genomic_DNA"/>
</dbReference>
<dbReference type="Pfam" id="PF13361">
    <property type="entry name" value="UvrD_C"/>
    <property type="match status" value="2"/>
</dbReference>
<protein>
    <recommendedName>
        <fullName evidence="14">DNA 3'-5' helicase</fullName>
        <ecNumber evidence="14">5.6.2.4</ecNumber>
    </recommendedName>
</protein>
<dbReference type="EC" id="5.6.2.4" evidence="14"/>
<keyword evidence="9" id="KW-0460">Magnesium</keyword>
<dbReference type="eggNOG" id="COG1074">
    <property type="taxonomic scope" value="Bacteria"/>
</dbReference>
<keyword evidence="6 16" id="KW-0347">Helicase</keyword>
<gene>
    <name evidence="19" type="ordered locus">DP1344</name>
</gene>
<dbReference type="InterPro" id="IPR014017">
    <property type="entry name" value="DNA_helicase_UvrD-like_C"/>
</dbReference>
<dbReference type="GO" id="GO:0016887">
    <property type="term" value="F:ATP hydrolysis activity"/>
    <property type="evidence" value="ECO:0007669"/>
    <property type="project" value="RHEA"/>
</dbReference>
<evidence type="ECO:0000313" key="19">
    <source>
        <dbReference type="EMBL" id="CAG36073.1"/>
    </source>
</evidence>
<dbReference type="Gene3D" id="1.10.486.10">
    <property type="entry name" value="PCRA, domain 4"/>
    <property type="match status" value="1"/>
</dbReference>
<evidence type="ECO:0000256" key="3">
    <source>
        <dbReference type="ARBA" id="ARBA00022741"/>
    </source>
</evidence>
<feature type="domain" description="UvrD-like helicase C-terminal" evidence="18">
    <location>
        <begin position="503"/>
        <end position="763"/>
    </location>
</feature>
<reference evidence="20" key="1">
    <citation type="journal article" date="2004" name="Environ. Microbiol.">
        <title>The genome of Desulfotalea psychrophila, a sulfate-reducing bacterium from permanently cold Arctic sediments.</title>
        <authorList>
            <person name="Rabus R."/>
            <person name="Ruepp A."/>
            <person name="Frickey T."/>
            <person name="Rattei T."/>
            <person name="Fartmann B."/>
            <person name="Stark M."/>
            <person name="Bauer M."/>
            <person name="Zibat A."/>
            <person name="Lombardot T."/>
            <person name="Becker I."/>
            <person name="Amann J."/>
            <person name="Gellner K."/>
            <person name="Teeling H."/>
            <person name="Leuschner W.D."/>
            <person name="Gloeckner F.-O."/>
            <person name="Lupas A.N."/>
            <person name="Amann R."/>
            <person name="Klenk H.-P."/>
        </authorList>
    </citation>
    <scope>NUCLEOTIDE SEQUENCE [LARGE SCALE GENOMIC DNA]</scope>
    <source>
        <strain evidence="20">DSM 12343 / LSv54</strain>
    </source>
</reference>
<dbReference type="HOGENOM" id="CLU_001114_6_0_7"/>
<dbReference type="GO" id="GO:0003677">
    <property type="term" value="F:DNA binding"/>
    <property type="evidence" value="ECO:0007669"/>
    <property type="project" value="UniProtKB-KW"/>
</dbReference>
<dbReference type="PANTHER" id="PTHR11070">
    <property type="entry name" value="UVRD / RECB / PCRA DNA HELICASE FAMILY MEMBER"/>
    <property type="match status" value="1"/>
</dbReference>
<evidence type="ECO:0000256" key="11">
    <source>
        <dbReference type="ARBA" id="ARBA00023204"/>
    </source>
</evidence>
<sequence length="1191" mass="134237">MSYKAGTPDPIIFDVAKTPMERGVNFIEASAGTGKTYAIGMLVLRAICEQDIGIDRILIVTFTRAAAEELRSRVRARLVEARDLLQGRHEDASLRAWQEHAVKDEGVARRFISRLQLAIVNIDRAGIFTIHSFCQRMLSEQALESGQLFRMDLLTSLDDLRLRAAEDFWRIHVYSLSPWSCSLVMGQWSSPADLLANAFVHLHGDTRIEPEVEDISLLWQNLEGAIARMKEWWLGSGTALQEALAEACGEDKFKKAFVADFAGSFRACEKFFLGQAEKFPANLSWLTVAGLKVEINGNKFRGKKKDEIDPFLNSMGLPEMAATELLELKKQLFIGYRIFFAGELERGVGRQLQEHGSISFDQLISRLAAGLCGEETHLQTALQARYDLALIDEFQDTDNEQWHIFSKLFASKKHSLYLIGDPKQAIYKFRGADIYSYFTARTKTDYFYSLDTNYRSHRDLVRGVNGLFAGSDDPFLFKEEGLLYYPVKSGKSRDVYLVDAEKKPLVPFVYLQLEENDDDKKGKWSSALARTAIRGDIVAETLHLLSISEPTSIHKLNRDGQSIYQPLRPQDIAVLVRSNSQAEAYQQAFLQVGVPAIIAGRKTIFETDESHELLLLLQAIIDHDDLRLLKTAMTISLFACTGDDIMAIWQDEQAVAEWYNVFLQCYHLWSERGVLTMLYFLVDSKELFANLVQFSQPERRIANFTHLFEVLQQAETAANLGPRQSLLWLRSALTGKQKNDAFELRLESDEEALQIVTMHSSKGLQYPVVFCPDLYGRSARIKNEKNVISCHDGGAVIDFGSEHFSERRERACREELAEDLRLAYVALTRAELRSYTYWADISARGAGVDASLNSALGHLLFAGDDIDYEEQQERLKVLARESGALFQHVSAEPATCSSYGAERRVKSLATRPHRPRLLATDWQMTSYSALASLGDHAPVVQFDRDALADAPRIAFAELPKGARFGNAVHDLLEKCAFADLVLHADDLHVQGMMEQKCEEYGLQLDQELFTQLFVQACSTPLFAGGFSLADLSRSRCLKEMEFYLRLAHINLAEINTILADEPTVQAISAKKMRGYMTGFIDLVCQHEGKYYVVDYKSNYLGELQSDYSGDSLVQVMAAHNYGLQYYIYSLVLHQHLQTFVEGYSYEEHFGGVMYLFVRGMDPDIAGSGVFATRPARGLIEALDRLIGGGEE</sequence>
<feature type="domain" description="UvrD-like helicase ATP-binding" evidence="17">
    <location>
        <begin position="8"/>
        <end position="457"/>
    </location>
</feature>
<dbReference type="Pfam" id="PF00580">
    <property type="entry name" value="UvrD-helicase"/>
    <property type="match status" value="2"/>
</dbReference>
<evidence type="ECO:0000256" key="8">
    <source>
        <dbReference type="ARBA" id="ARBA00022840"/>
    </source>
</evidence>
<evidence type="ECO:0000256" key="9">
    <source>
        <dbReference type="ARBA" id="ARBA00022842"/>
    </source>
</evidence>
<keyword evidence="5 16" id="KW-0378">Hydrolase</keyword>
<proteinExistence type="inferred from homology"/>
<dbReference type="PANTHER" id="PTHR11070:SF23">
    <property type="entry name" value="RECBCD ENZYME SUBUNIT RECB"/>
    <property type="match status" value="1"/>
</dbReference>
<evidence type="ECO:0000256" key="6">
    <source>
        <dbReference type="ARBA" id="ARBA00022806"/>
    </source>
</evidence>
<dbReference type="InterPro" id="IPR000212">
    <property type="entry name" value="DNA_helicase_UvrD/REP"/>
</dbReference>
<organism evidence="19 20">
    <name type="scientific">Desulfotalea psychrophila (strain LSv54 / DSM 12343)</name>
    <dbReference type="NCBI Taxonomy" id="177439"/>
    <lineage>
        <taxon>Bacteria</taxon>
        <taxon>Pseudomonadati</taxon>
        <taxon>Thermodesulfobacteriota</taxon>
        <taxon>Desulfobulbia</taxon>
        <taxon>Desulfobulbales</taxon>
        <taxon>Desulfocapsaceae</taxon>
        <taxon>Desulfotalea</taxon>
    </lineage>
</organism>
<keyword evidence="20" id="KW-1185">Reference proteome</keyword>
<dbReference type="InterPro" id="IPR004586">
    <property type="entry name" value="RecB"/>
</dbReference>
<evidence type="ECO:0000256" key="4">
    <source>
        <dbReference type="ARBA" id="ARBA00022763"/>
    </source>
</evidence>
<dbReference type="GO" id="GO:0008854">
    <property type="term" value="F:exodeoxyribonuclease V activity"/>
    <property type="evidence" value="ECO:0007669"/>
    <property type="project" value="InterPro"/>
</dbReference>
<dbReference type="RefSeq" id="WP_011188585.1">
    <property type="nucleotide sequence ID" value="NC_006138.1"/>
</dbReference>
<dbReference type="Gene3D" id="1.10.3170.10">
    <property type="entry name" value="Recbcd, chain B, domain 2"/>
    <property type="match status" value="1"/>
</dbReference>
<dbReference type="GO" id="GO:0005524">
    <property type="term" value="F:ATP binding"/>
    <property type="evidence" value="ECO:0007669"/>
    <property type="project" value="UniProtKB-UniRule"/>
</dbReference>
<evidence type="ECO:0000256" key="5">
    <source>
        <dbReference type="ARBA" id="ARBA00022801"/>
    </source>
</evidence>
<evidence type="ECO:0000313" key="20">
    <source>
        <dbReference type="Proteomes" id="UP000000602"/>
    </source>
</evidence>
<keyword evidence="3 16" id="KW-0547">Nucleotide-binding</keyword>
<evidence type="ECO:0000256" key="13">
    <source>
        <dbReference type="ARBA" id="ARBA00034617"/>
    </source>
</evidence>
<dbReference type="Gene3D" id="3.40.50.300">
    <property type="entry name" value="P-loop containing nucleotide triphosphate hydrolases"/>
    <property type="match status" value="2"/>
</dbReference>
<evidence type="ECO:0000256" key="1">
    <source>
        <dbReference type="ARBA" id="ARBA00022722"/>
    </source>
</evidence>
<keyword evidence="10" id="KW-0238">DNA-binding</keyword>
<dbReference type="InterPro" id="IPR011335">
    <property type="entry name" value="Restrct_endonuc-II-like"/>
</dbReference>
<dbReference type="OrthoDB" id="9810135at2"/>
<evidence type="ECO:0000259" key="18">
    <source>
        <dbReference type="PROSITE" id="PS51217"/>
    </source>
</evidence>
<dbReference type="GO" id="GO:0046872">
    <property type="term" value="F:metal ion binding"/>
    <property type="evidence" value="ECO:0007669"/>
    <property type="project" value="UniProtKB-KW"/>
</dbReference>
<evidence type="ECO:0000259" key="17">
    <source>
        <dbReference type="PROSITE" id="PS51198"/>
    </source>
</evidence>
<dbReference type="InterPro" id="IPR038726">
    <property type="entry name" value="PDDEXK_AddAB-type"/>
</dbReference>
<keyword evidence="11" id="KW-0234">DNA repair</keyword>
<keyword evidence="7" id="KW-0269">Exonuclease</keyword>
<dbReference type="GO" id="GO:0009338">
    <property type="term" value="C:exodeoxyribonuclease V complex"/>
    <property type="evidence" value="ECO:0007669"/>
    <property type="project" value="TreeGrafter"/>
</dbReference>
<dbReference type="PROSITE" id="PS51217">
    <property type="entry name" value="UVRD_HELICASE_CTER"/>
    <property type="match status" value="1"/>
</dbReference>
<dbReference type="InterPro" id="IPR014016">
    <property type="entry name" value="UvrD-like_ATP-bd"/>
</dbReference>
<dbReference type="CDD" id="cd22352">
    <property type="entry name" value="RecB_C-like"/>
    <property type="match status" value="1"/>
</dbReference>
<dbReference type="GO" id="GO:0005829">
    <property type="term" value="C:cytosol"/>
    <property type="evidence" value="ECO:0007669"/>
    <property type="project" value="TreeGrafter"/>
</dbReference>
<dbReference type="Pfam" id="PF12705">
    <property type="entry name" value="PDDEXK_1"/>
    <property type="match status" value="1"/>
</dbReference>
<comment type="catalytic activity">
    <reaction evidence="13">
        <text>Couples ATP hydrolysis with the unwinding of duplex DNA by translocating in the 3'-5' direction.</text>
        <dbReference type="EC" id="5.6.2.4"/>
    </reaction>
</comment>
<dbReference type="Gene3D" id="3.90.320.10">
    <property type="match status" value="1"/>
</dbReference>
<accession>Q6ANK1</accession>
<evidence type="ECO:0000256" key="2">
    <source>
        <dbReference type="ARBA" id="ARBA00022723"/>
    </source>
</evidence>
<evidence type="ECO:0000256" key="12">
    <source>
        <dbReference type="ARBA" id="ARBA00023235"/>
    </source>
</evidence>
<dbReference type="InterPro" id="IPR027417">
    <property type="entry name" value="P-loop_NTPase"/>
</dbReference>
<dbReference type="SUPFAM" id="SSF52540">
    <property type="entry name" value="P-loop containing nucleoside triphosphate hydrolases"/>
    <property type="match status" value="1"/>
</dbReference>